<dbReference type="PANTHER" id="PTHR33375">
    <property type="entry name" value="CHROMOSOME-PARTITIONING PROTEIN PARB-RELATED"/>
    <property type="match status" value="1"/>
</dbReference>
<protein>
    <submittedName>
        <fullName evidence="4">ParB/RepB/Spo0J family partition protein</fullName>
    </submittedName>
</protein>
<evidence type="ECO:0000313" key="4">
    <source>
        <dbReference type="EMBL" id="MBW4566311.1"/>
    </source>
</evidence>
<comment type="similarity">
    <text evidence="1">Belongs to the ParB family.</text>
</comment>
<dbReference type="PANTHER" id="PTHR33375:SF1">
    <property type="entry name" value="CHROMOSOME-PARTITIONING PROTEIN PARB-RELATED"/>
    <property type="match status" value="1"/>
</dbReference>
<dbReference type="EMBL" id="JAHHHN010000074">
    <property type="protein sequence ID" value="MBW4566311.1"/>
    <property type="molecule type" value="Genomic_DNA"/>
</dbReference>
<feature type="coiled-coil region" evidence="2">
    <location>
        <begin position="15"/>
        <end position="64"/>
    </location>
</feature>
<organism evidence="4 5">
    <name type="scientific">Mojavia pulchra JT2-VF2</name>
    <dbReference type="NCBI Taxonomy" id="287848"/>
    <lineage>
        <taxon>Bacteria</taxon>
        <taxon>Bacillati</taxon>
        <taxon>Cyanobacteriota</taxon>
        <taxon>Cyanophyceae</taxon>
        <taxon>Nostocales</taxon>
        <taxon>Nostocaceae</taxon>
    </lineage>
</organism>
<evidence type="ECO:0000256" key="2">
    <source>
        <dbReference type="SAM" id="Coils"/>
    </source>
</evidence>
<dbReference type="GO" id="GO:0007059">
    <property type="term" value="P:chromosome segregation"/>
    <property type="evidence" value="ECO:0007669"/>
    <property type="project" value="TreeGrafter"/>
</dbReference>
<feature type="domain" description="ParB-like N-terminal" evidence="3">
    <location>
        <begin position="65"/>
        <end position="154"/>
    </location>
</feature>
<dbReference type="SUPFAM" id="SSF109709">
    <property type="entry name" value="KorB DNA-binding domain-like"/>
    <property type="match status" value="1"/>
</dbReference>
<gene>
    <name evidence="4" type="ORF">KME32_35695</name>
</gene>
<evidence type="ECO:0000256" key="1">
    <source>
        <dbReference type="ARBA" id="ARBA00006295"/>
    </source>
</evidence>
<reference evidence="4" key="2">
    <citation type="journal article" date="2022" name="Microbiol. Resour. Announc.">
        <title>Metagenome Sequencing to Explore Phylogenomics of Terrestrial Cyanobacteria.</title>
        <authorList>
            <person name="Ward R.D."/>
            <person name="Stajich J.E."/>
            <person name="Johansen J.R."/>
            <person name="Huntemann M."/>
            <person name="Clum A."/>
            <person name="Foster B."/>
            <person name="Foster B."/>
            <person name="Roux S."/>
            <person name="Palaniappan K."/>
            <person name="Varghese N."/>
            <person name="Mukherjee S."/>
            <person name="Reddy T.B.K."/>
            <person name="Daum C."/>
            <person name="Copeland A."/>
            <person name="Chen I.A."/>
            <person name="Ivanova N.N."/>
            <person name="Kyrpides N.C."/>
            <person name="Shapiro N."/>
            <person name="Eloe-Fadrosh E.A."/>
            <person name="Pietrasiak N."/>
        </authorList>
    </citation>
    <scope>NUCLEOTIDE SEQUENCE</scope>
    <source>
        <strain evidence="4">JT2-VF2</strain>
    </source>
</reference>
<dbReference type="NCBIfam" id="TIGR00180">
    <property type="entry name" value="parB_part"/>
    <property type="match status" value="1"/>
</dbReference>
<dbReference type="AlphaFoldDB" id="A0A951UKS0"/>
<keyword evidence="2" id="KW-0175">Coiled coil</keyword>
<dbReference type="Pfam" id="PF02195">
    <property type="entry name" value="ParB_N"/>
    <property type="match status" value="1"/>
</dbReference>
<dbReference type="InterPro" id="IPR004437">
    <property type="entry name" value="ParB/RepB/Spo0J"/>
</dbReference>
<evidence type="ECO:0000313" key="5">
    <source>
        <dbReference type="Proteomes" id="UP000715781"/>
    </source>
</evidence>
<proteinExistence type="inferred from homology"/>
<dbReference type="GO" id="GO:0005694">
    <property type="term" value="C:chromosome"/>
    <property type="evidence" value="ECO:0007669"/>
    <property type="project" value="TreeGrafter"/>
</dbReference>
<dbReference type="InterPro" id="IPR036086">
    <property type="entry name" value="ParB/Sulfiredoxin_sf"/>
</dbReference>
<dbReference type="SMART" id="SM00470">
    <property type="entry name" value="ParB"/>
    <property type="match status" value="1"/>
</dbReference>
<dbReference type="GO" id="GO:0003677">
    <property type="term" value="F:DNA binding"/>
    <property type="evidence" value="ECO:0007669"/>
    <property type="project" value="InterPro"/>
</dbReference>
<dbReference type="SUPFAM" id="SSF110849">
    <property type="entry name" value="ParB/Sulfiredoxin"/>
    <property type="match status" value="1"/>
</dbReference>
<reference evidence="4" key="1">
    <citation type="submission" date="2021-05" db="EMBL/GenBank/DDBJ databases">
        <authorList>
            <person name="Pietrasiak N."/>
            <person name="Ward R."/>
            <person name="Stajich J.E."/>
            <person name="Kurbessoian T."/>
        </authorList>
    </citation>
    <scope>NUCLEOTIDE SEQUENCE</scope>
    <source>
        <strain evidence="4">JT2-VF2</strain>
    </source>
</reference>
<dbReference type="Proteomes" id="UP000715781">
    <property type="component" value="Unassembled WGS sequence"/>
</dbReference>
<dbReference type="InterPro" id="IPR050336">
    <property type="entry name" value="Chromosome_partition/occlusion"/>
</dbReference>
<name>A0A951UKS0_9NOST</name>
<dbReference type="InterPro" id="IPR003115">
    <property type="entry name" value="ParB_N"/>
</dbReference>
<evidence type="ECO:0000259" key="3">
    <source>
        <dbReference type="SMART" id="SM00470"/>
    </source>
</evidence>
<sequence length="378" mass="42566">MCARNSTNLTNYFSGAKQSQQLSKAEEEIQQLRAEIEELRSQNSTDLEAQLEELRKQLQSQSGVLTIPLEQIQPNLEQPRQTFLPESIESMSRSLKSDGQLQPVILIQRANHLLIFDGERRWRSAKVLGWEKIQAVIISEPVSLHRKALLTSLHREDLNPLDKAEAIVRELSTVTGLNLQDVPRILSTVIRRLNAQKRIQSIVDLITSDATEQEQALEILDLSESEKAVLRILLDLQLNPASIDANIFPMLALPEDLKIAIRSGLKGVHALALHKLSAKNLGLPEDKAKLIREKITHKVIEEKLSVIATRKLVSEVVASQVKPLASDKTVNKSLIQTSHRLQKVSVESLKNTEPSQLIEFQQVLRQKLAEVEEVLKQQ</sequence>
<accession>A0A951UKS0</accession>
<comment type="caution">
    <text evidence="4">The sequence shown here is derived from an EMBL/GenBank/DDBJ whole genome shotgun (WGS) entry which is preliminary data.</text>
</comment>
<dbReference type="Gene3D" id="3.90.1530.10">
    <property type="entry name" value="Conserved hypothetical protein from pyrococcus furiosus pfu- 392566-001, ParB domain"/>
    <property type="match status" value="1"/>
</dbReference>